<gene>
    <name evidence="2" type="ORF">CMUS01_13974</name>
</gene>
<accession>A0A8H6J7N3</accession>
<organism evidence="2 3">
    <name type="scientific">Colletotrichum musicola</name>
    <dbReference type="NCBI Taxonomy" id="2175873"/>
    <lineage>
        <taxon>Eukaryota</taxon>
        <taxon>Fungi</taxon>
        <taxon>Dikarya</taxon>
        <taxon>Ascomycota</taxon>
        <taxon>Pezizomycotina</taxon>
        <taxon>Sordariomycetes</taxon>
        <taxon>Hypocreomycetidae</taxon>
        <taxon>Glomerellales</taxon>
        <taxon>Glomerellaceae</taxon>
        <taxon>Colletotrichum</taxon>
        <taxon>Colletotrichum orchidearum species complex</taxon>
    </lineage>
</organism>
<evidence type="ECO:0000313" key="3">
    <source>
        <dbReference type="Proteomes" id="UP000639643"/>
    </source>
</evidence>
<dbReference type="Proteomes" id="UP000639643">
    <property type="component" value="Unassembled WGS sequence"/>
</dbReference>
<evidence type="ECO:0000313" key="2">
    <source>
        <dbReference type="EMBL" id="KAF6808049.1"/>
    </source>
</evidence>
<feature type="compositionally biased region" description="Acidic residues" evidence="1">
    <location>
        <begin position="137"/>
        <end position="147"/>
    </location>
</feature>
<proteinExistence type="predicted"/>
<keyword evidence="3" id="KW-1185">Reference proteome</keyword>
<comment type="caution">
    <text evidence="2">The sequence shown here is derived from an EMBL/GenBank/DDBJ whole genome shotgun (WGS) entry which is preliminary data.</text>
</comment>
<feature type="compositionally biased region" description="Polar residues" evidence="1">
    <location>
        <begin position="97"/>
        <end position="108"/>
    </location>
</feature>
<feature type="region of interest" description="Disordered" evidence="1">
    <location>
        <begin position="1"/>
        <end position="156"/>
    </location>
</feature>
<reference evidence="2" key="1">
    <citation type="journal article" date="2020" name="Phytopathology">
        <title>Genome Sequence Resources of Colletotrichum truncatum, C. plurivorum, C. musicola, and C. sojae: Four Species Pathogenic to Soybean (Glycine max).</title>
        <authorList>
            <person name="Rogerio F."/>
            <person name="Boufleur T.R."/>
            <person name="Ciampi-Guillardi M."/>
            <person name="Sukno S.A."/>
            <person name="Thon M.R."/>
            <person name="Massola Junior N.S."/>
            <person name="Baroncelli R."/>
        </authorList>
    </citation>
    <scope>NUCLEOTIDE SEQUENCE</scope>
    <source>
        <strain evidence="2">LFN0074</strain>
    </source>
</reference>
<dbReference type="AlphaFoldDB" id="A0A8H6J7N3"/>
<dbReference type="EMBL" id="WIGM01000949">
    <property type="protein sequence ID" value="KAF6808049.1"/>
    <property type="molecule type" value="Genomic_DNA"/>
</dbReference>
<name>A0A8H6J7N3_9PEZI</name>
<protein>
    <submittedName>
        <fullName evidence="2">Uncharacterized protein</fullName>
    </submittedName>
</protein>
<evidence type="ECO:0000256" key="1">
    <source>
        <dbReference type="SAM" id="MobiDB-lite"/>
    </source>
</evidence>
<feature type="compositionally biased region" description="Basic and acidic residues" evidence="1">
    <location>
        <begin position="1"/>
        <end position="10"/>
    </location>
</feature>
<sequence length="175" mass="19185">MPTTHRERPPGPESMSHELISITLPDEHERSDAGLARGDEENEETCSRGVQTQTSGGASGSRPPLTINITIARPDLDGRTFFPPVISIDPEHPRVVPTSQTSDSSVQQIHPRLDREAAPPYSETDPEAPKFTTGEPQQDEDDDESSDSETGPFGNMPRWLEVVCGILFLSSPLRE</sequence>